<keyword evidence="2" id="KW-0472">Membrane</keyword>
<name>A0ABY8DGI6_9HYPH</name>
<evidence type="ECO:0000313" key="4">
    <source>
        <dbReference type="Proteomes" id="UP001229355"/>
    </source>
</evidence>
<evidence type="ECO:0000256" key="2">
    <source>
        <dbReference type="SAM" id="Phobius"/>
    </source>
</evidence>
<gene>
    <name evidence="3" type="ORF">PZN02_005357</name>
</gene>
<dbReference type="EMBL" id="CP120374">
    <property type="protein sequence ID" value="WEX90015.1"/>
    <property type="molecule type" value="Genomic_DNA"/>
</dbReference>
<feature type="compositionally biased region" description="Low complexity" evidence="1">
    <location>
        <begin position="71"/>
        <end position="94"/>
    </location>
</feature>
<dbReference type="Proteomes" id="UP001229355">
    <property type="component" value="Chromosome 2"/>
</dbReference>
<feature type="region of interest" description="Disordered" evidence="1">
    <location>
        <begin position="71"/>
        <end position="111"/>
    </location>
</feature>
<keyword evidence="4" id="KW-1185">Reference proteome</keyword>
<accession>A0ABY8DGI6</accession>
<feature type="transmembrane region" description="Helical" evidence="2">
    <location>
        <begin position="44"/>
        <end position="65"/>
    </location>
</feature>
<sequence>MDVVGKTRPFTQMIAYFLKPDGWLKNASPAPLSLWGTWNPEELLMNRNVLIGIGVLIIVAVVLLMPGRVEQTTETPPASTTAPTAQPEPASPSASEPPPSTQAPATPAPAQ</sequence>
<evidence type="ECO:0000256" key="1">
    <source>
        <dbReference type="SAM" id="MobiDB-lite"/>
    </source>
</evidence>
<keyword evidence="2" id="KW-0812">Transmembrane</keyword>
<dbReference type="RefSeq" id="WP_280661983.1">
    <property type="nucleotide sequence ID" value="NZ_CP120374.1"/>
</dbReference>
<protein>
    <submittedName>
        <fullName evidence="3">Uncharacterized protein</fullName>
    </submittedName>
</protein>
<proteinExistence type="predicted"/>
<keyword evidence="2" id="KW-1133">Transmembrane helix</keyword>
<evidence type="ECO:0000313" key="3">
    <source>
        <dbReference type="EMBL" id="WEX90015.1"/>
    </source>
</evidence>
<reference evidence="3 4" key="1">
    <citation type="submission" date="2023-03" db="EMBL/GenBank/DDBJ databases">
        <authorList>
            <person name="Kaur S."/>
            <person name="Espinosa-Saiz D."/>
            <person name="Velazquez E."/>
            <person name="Menendez E."/>
            <person name="diCenzo G.C."/>
        </authorList>
    </citation>
    <scope>NUCLEOTIDE SEQUENCE [LARGE SCALE GENOMIC DNA]</scope>
    <source>
        <strain evidence="3 4">LMG 24692</strain>
    </source>
</reference>
<organism evidence="3 4">
    <name type="scientific">Sinorhizobium garamanticum</name>
    <dbReference type="NCBI Taxonomy" id="680247"/>
    <lineage>
        <taxon>Bacteria</taxon>
        <taxon>Pseudomonadati</taxon>
        <taxon>Pseudomonadota</taxon>
        <taxon>Alphaproteobacteria</taxon>
        <taxon>Hyphomicrobiales</taxon>
        <taxon>Rhizobiaceae</taxon>
        <taxon>Sinorhizobium/Ensifer group</taxon>
        <taxon>Sinorhizobium</taxon>
    </lineage>
</organism>
<feature type="compositionally biased region" description="Pro residues" evidence="1">
    <location>
        <begin position="95"/>
        <end position="111"/>
    </location>
</feature>